<dbReference type="EMBL" id="JANEYG010000083">
    <property type="protein sequence ID" value="KAJ8913985.1"/>
    <property type="molecule type" value="Genomic_DNA"/>
</dbReference>
<organism evidence="1 2">
    <name type="scientific">Exocentrus adspersus</name>
    <dbReference type="NCBI Taxonomy" id="1586481"/>
    <lineage>
        <taxon>Eukaryota</taxon>
        <taxon>Metazoa</taxon>
        <taxon>Ecdysozoa</taxon>
        <taxon>Arthropoda</taxon>
        <taxon>Hexapoda</taxon>
        <taxon>Insecta</taxon>
        <taxon>Pterygota</taxon>
        <taxon>Neoptera</taxon>
        <taxon>Endopterygota</taxon>
        <taxon>Coleoptera</taxon>
        <taxon>Polyphaga</taxon>
        <taxon>Cucujiformia</taxon>
        <taxon>Chrysomeloidea</taxon>
        <taxon>Cerambycidae</taxon>
        <taxon>Lamiinae</taxon>
        <taxon>Acanthocinini</taxon>
        <taxon>Exocentrus</taxon>
    </lineage>
</organism>
<evidence type="ECO:0000313" key="2">
    <source>
        <dbReference type="Proteomes" id="UP001159042"/>
    </source>
</evidence>
<gene>
    <name evidence="1" type="ORF">NQ315_008977</name>
</gene>
<accession>A0AAV8VIZ8</accession>
<evidence type="ECO:0000313" key="1">
    <source>
        <dbReference type="EMBL" id="KAJ8913985.1"/>
    </source>
</evidence>
<sequence>MTPVQKLVDDDPDRLVNRQNCRSYAETNPHWIVEQHTQHRAKLNVWAGVIEDRIIGPIFFMKL</sequence>
<name>A0AAV8VIZ8_9CUCU</name>
<dbReference type="Proteomes" id="UP001159042">
    <property type="component" value="Unassembled WGS sequence"/>
</dbReference>
<dbReference type="AlphaFoldDB" id="A0AAV8VIZ8"/>
<reference evidence="1 2" key="1">
    <citation type="journal article" date="2023" name="Insect Mol. Biol.">
        <title>Genome sequencing provides insights into the evolution of gene families encoding plant cell wall-degrading enzymes in longhorned beetles.</title>
        <authorList>
            <person name="Shin N.R."/>
            <person name="Okamura Y."/>
            <person name="Kirsch R."/>
            <person name="Pauchet Y."/>
        </authorList>
    </citation>
    <scope>NUCLEOTIDE SEQUENCE [LARGE SCALE GENOMIC DNA]</scope>
    <source>
        <strain evidence="1">EAD_L_NR</strain>
    </source>
</reference>
<proteinExistence type="predicted"/>
<keyword evidence="2" id="KW-1185">Reference proteome</keyword>
<dbReference type="PANTHER" id="PTHR47326:SF1">
    <property type="entry name" value="HTH PSQ-TYPE DOMAIN-CONTAINING PROTEIN"/>
    <property type="match status" value="1"/>
</dbReference>
<dbReference type="PANTHER" id="PTHR47326">
    <property type="entry name" value="TRANSPOSABLE ELEMENT TC3 TRANSPOSASE-LIKE PROTEIN"/>
    <property type="match status" value="1"/>
</dbReference>
<protein>
    <submittedName>
        <fullName evidence="1">Uncharacterized protein</fullName>
    </submittedName>
</protein>
<comment type="caution">
    <text evidence="1">The sequence shown here is derived from an EMBL/GenBank/DDBJ whole genome shotgun (WGS) entry which is preliminary data.</text>
</comment>